<dbReference type="STRING" id="644358.A0A0C4E8V5"/>
<dbReference type="AlphaFoldDB" id="A0A0C4E8V5"/>
<dbReference type="OrthoDB" id="192832at2759"/>
<reference evidence="1" key="3">
    <citation type="submission" date="2011-03" db="EMBL/GenBank/DDBJ databases">
        <title>Annotation of Magnaporthe poae ATCC 64411.</title>
        <authorList>
            <person name="Ma L.-J."/>
            <person name="Dead R."/>
            <person name="Young S.K."/>
            <person name="Zeng Q."/>
            <person name="Gargeya S."/>
            <person name="Fitzgerald M."/>
            <person name="Haas B."/>
            <person name="Abouelleil A."/>
            <person name="Alvarado L."/>
            <person name="Arachchi H.M."/>
            <person name="Berlin A."/>
            <person name="Brown A."/>
            <person name="Chapman S.B."/>
            <person name="Chen Z."/>
            <person name="Dunbar C."/>
            <person name="Freedman E."/>
            <person name="Gearin G."/>
            <person name="Gellesch M."/>
            <person name="Goldberg J."/>
            <person name="Griggs A."/>
            <person name="Gujja S."/>
            <person name="Heiman D."/>
            <person name="Howarth C."/>
            <person name="Larson L."/>
            <person name="Lui A."/>
            <person name="MacDonald P.J.P."/>
            <person name="Mehta T."/>
            <person name="Montmayeur A."/>
            <person name="Murphy C."/>
            <person name="Neiman D."/>
            <person name="Pearson M."/>
            <person name="Priest M."/>
            <person name="Roberts A."/>
            <person name="Saif S."/>
            <person name="Shea T."/>
            <person name="Shenoy N."/>
            <person name="Sisk P."/>
            <person name="Stolte C."/>
            <person name="Sykes S."/>
            <person name="Yandava C."/>
            <person name="Wortman J."/>
            <person name="Nusbaum C."/>
            <person name="Birren B."/>
        </authorList>
    </citation>
    <scope>NUCLEOTIDE SEQUENCE</scope>
    <source>
        <strain evidence="1">ATCC 64411</strain>
    </source>
</reference>
<evidence type="ECO:0000313" key="3">
    <source>
        <dbReference type="Proteomes" id="UP000011715"/>
    </source>
</evidence>
<dbReference type="OMA" id="ANWEIAS"/>
<dbReference type="Proteomes" id="UP000011715">
    <property type="component" value="Unassembled WGS sequence"/>
</dbReference>
<sequence>MKRRREMTGVAKGTDCYNGTNSNQGCNVAGPRESYGPSFNARGGGVVALELRDEGIRMWQFARPDVPRDLADGGGADMPDPASWGRAAADFPSTDCDVGTHFRNQSIIINITLCGKLTEAVWGSSGCPGTCVNHVSNNPDAFRDAFWQINGLRVYTAARS</sequence>
<name>A0A0C4E8V5_MAGP6</name>
<dbReference type="SUPFAM" id="SSF49899">
    <property type="entry name" value="Concanavalin A-like lectins/glucanases"/>
    <property type="match status" value="1"/>
</dbReference>
<dbReference type="InterPro" id="IPR013320">
    <property type="entry name" value="ConA-like_dom_sf"/>
</dbReference>
<keyword evidence="3" id="KW-1185">Reference proteome</keyword>
<dbReference type="PANTHER" id="PTHR10963:SF24">
    <property type="entry name" value="GLYCOSIDASE C21B10.07-RELATED"/>
    <property type="match status" value="1"/>
</dbReference>
<dbReference type="InterPro" id="IPR050546">
    <property type="entry name" value="Glycosyl_Hydrlase_16"/>
</dbReference>
<reference evidence="3" key="2">
    <citation type="submission" date="2010-05" db="EMBL/GenBank/DDBJ databases">
        <title>The genome sequence of Magnaporthe poae strain ATCC 64411.</title>
        <authorList>
            <person name="Ma L.-J."/>
            <person name="Dead R."/>
            <person name="Young S."/>
            <person name="Zeng Q."/>
            <person name="Koehrsen M."/>
            <person name="Alvarado L."/>
            <person name="Berlin A."/>
            <person name="Chapman S.B."/>
            <person name="Chen Z."/>
            <person name="Freedman E."/>
            <person name="Gellesch M."/>
            <person name="Goldberg J."/>
            <person name="Griggs A."/>
            <person name="Gujja S."/>
            <person name="Heilman E.R."/>
            <person name="Heiman D."/>
            <person name="Hepburn T."/>
            <person name="Howarth C."/>
            <person name="Jen D."/>
            <person name="Larson L."/>
            <person name="Mehta T."/>
            <person name="Neiman D."/>
            <person name="Pearson M."/>
            <person name="Roberts A."/>
            <person name="Saif S."/>
            <person name="Shea T."/>
            <person name="Shenoy N."/>
            <person name="Sisk P."/>
            <person name="Stolte C."/>
            <person name="Sykes S."/>
            <person name="Walk T."/>
            <person name="White J."/>
            <person name="Yandava C."/>
            <person name="Haas B."/>
            <person name="Nusbaum C."/>
            <person name="Birren B."/>
        </authorList>
    </citation>
    <scope>NUCLEOTIDE SEQUENCE [LARGE SCALE GENOMIC DNA]</scope>
    <source>
        <strain evidence="3">ATCC 64411 / 73-15</strain>
    </source>
</reference>
<keyword evidence="1" id="KW-0378">Hydrolase</keyword>
<evidence type="ECO:0000313" key="1">
    <source>
        <dbReference type="EMBL" id="KLU90060.1"/>
    </source>
</evidence>
<dbReference type="EMBL" id="GL876974">
    <property type="protein sequence ID" value="KLU90060.1"/>
    <property type="molecule type" value="Genomic_DNA"/>
</dbReference>
<organism evidence="2 3">
    <name type="scientific">Magnaporthiopsis poae (strain ATCC 64411 / 73-15)</name>
    <name type="common">Kentucky bluegrass fungus</name>
    <name type="synonym">Magnaporthe poae</name>
    <dbReference type="NCBI Taxonomy" id="644358"/>
    <lineage>
        <taxon>Eukaryota</taxon>
        <taxon>Fungi</taxon>
        <taxon>Dikarya</taxon>
        <taxon>Ascomycota</taxon>
        <taxon>Pezizomycotina</taxon>
        <taxon>Sordariomycetes</taxon>
        <taxon>Sordariomycetidae</taxon>
        <taxon>Magnaporthales</taxon>
        <taxon>Magnaporthaceae</taxon>
        <taxon>Magnaporthiopsis</taxon>
    </lineage>
</organism>
<evidence type="ECO:0000313" key="2">
    <source>
        <dbReference type="EnsemblFungi" id="MAPG_09025T0"/>
    </source>
</evidence>
<dbReference type="eggNOG" id="ENOG502QUM3">
    <property type="taxonomic scope" value="Eukaryota"/>
</dbReference>
<dbReference type="PANTHER" id="PTHR10963">
    <property type="entry name" value="GLYCOSYL HYDROLASE-RELATED"/>
    <property type="match status" value="1"/>
</dbReference>
<reference evidence="2" key="5">
    <citation type="submission" date="2015-06" db="UniProtKB">
        <authorList>
            <consortium name="EnsemblFungi"/>
        </authorList>
    </citation>
    <scope>IDENTIFICATION</scope>
    <source>
        <strain evidence="2">ATCC 64411</strain>
    </source>
</reference>
<dbReference type="EMBL" id="ADBL01002211">
    <property type="status" value="NOT_ANNOTATED_CDS"/>
    <property type="molecule type" value="Genomic_DNA"/>
</dbReference>
<dbReference type="EnsemblFungi" id="MAPG_09025T0">
    <property type="protein sequence ID" value="MAPG_09025T0"/>
    <property type="gene ID" value="MAPG_09025"/>
</dbReference>
<dbReference type="GO" id="GO:0009251">
    <property type="term" value="P:glucan catabolic process"/>
    <property type="evidence" value="ECO:0007669"/>
    <property type="project" value="TreeGrafter"/>
</dbReference>
<reference evidence="1" key="1">
    <citation type="submission" date="2010-05" db="EMBL/GenBank/DDBJ databases">
        <title>The Genome Sequence of Magnaporthe poae strain ATCC 64411.</title>
        <authorList>
            <consortium name="The Broad Institute Genome Sequencing Platform"/>
            <consortium name="Broad Institute Genome Sequencing Center for Infectious Disease"/>
            <person name="Ma L.-J."/>
            <person name="Dead R."/>
            <person name="Young S."/>
            <person name="Zeng Q."/>
            <person name="Koehrsen M."/>
            <person name="Alvarado L."/>
            <person name="Berlin A."/>
            <person name="Chapman S.B."/>
            <person name="Chen Z."/>
            <person name="Freedman E."/>
            <person name="Gellesch M."/>
            <person name="Goldberg J."/>
            <person name="Griggs A."/>
            <person name="Gujja S."/>
            <person name="Heilman E.R."/>
            <person name="Heiman D."/>
            <person name="Hepburn T."/>
            <person name="Howarth C."/>
            <person name="Jen D."/>
            <person name="Larson L."/>
            <person name="Mehta T."/>
            <person name="Neiman D."/>
            <person name="Pearson M."/>
            <person name="Roberts A."/>
            <person name="Saif S."/>
            <person name="Shea T."/>
            <person name="Shenoy N."/>
            <person name="Sisk P."/>
            <person name="Stolte C."/>
            <person name="Sykes S."/>
            <person name="Walk T."/>
            <person name="White J."/>
            <person name="Yandava C."/>
            <person name="Haas B."/>
            <person name="Nusbaum C."/>
            <person name="Birren B."/>
        </authorList>
    </citation>
    <scope>NUCLEOTIDE SEQUENCE</scope>
    <source>
        <strain evidence="1">ATCC 64411</strain>
    </source>
</reference>
<proteinExistence type="predicted"/>
<dbReference type="Gene3D" id="2.60.120.200">
    <property type="match status" value="1"/>
</dbReference>
<dbReference type="Pfam" id="PF26113">
    <property type="entry name" value="GH16_XgeA"/>
    <property type="match status" value="1"/>
</dbReference>
<reference evidence="2" key="4">
    <citation type="journal article" date="2015" name="G3 (Bethesda)">
        <title>Genome sequences of three phytopathogenic species of the Magnaporthaceae family of fungi.</title>
        <authorList>
            <person name="Okagaki L.H."/>
            <person name="Nunes C.C."/>
            <person name="Sailsbery J."/>
            <person name="Clay B."/>
            <person name="Brown D."/>
            <person name="John T."/>
            <person name="Oh Y."/>
            <person name="Young N."/>
            <person name="Fitzgerald M."/>
            <person name="Haas B.J."/>
            <person name="Zeng Q."/>
            <person name="Young S."/>
            <person name="Adiconis X."/>
            <person name="Fan L."/>
            <person name="Levin J.Z."/>
            <person name="Mitchell T.K."/>
            <person name="Okubara P.A."/>
            <person name="Farman M.L."/>
            <person name="Kohn L.M."/>
            <person name="Birren B."/>
            <person name="Ma L.-J."/>
            <person name="Dean R.A."/>
        </authorList>
    </citation>
    <scope>NUCLEOTIDE SEQUENCE</scope>
    <source>
        <strain evidence="2">ATCC 64411 / 73-15</strain>
    </source>
</reference>
<dbReference type="GO" id="GO:0016787">
    <property type="term" value="F:hydrolase activity"/>
    <property type="evidence" value="ECO:0007669"/>
    <property type="project" value="UniProtKB-KW"/>
</dbReference>
<gene>
    <name evidence="1" type="ORF">MAPG_09025</name>
</gene>
<protein>
    <submittedName>
        <fullName evidence="1">Glycosyl hydrolase</fullName>
    </submittedName>
</protein>
<accession>A0A0C4E8V5</accession>
<dbReference type="VEuPathDB" id="FungiDB:MAPG_09025"/>